<evidence type="ECO:0000256" key="2">
    <source>
        <dbReference type="SAM" id="MobiDB-lite"/>
    </source>
</evidence>
<gene>
    <name evidence="3" type="ORF">E1B28_002612</name>
</gene>
<sequence length="268" mass="29640">MPSTSFLEHAKSLITKSPTKITESVLGTKRGREKNDTGGCSTRPAADFMNRPELRLDSPTPASNNSGQLLDEDSMLEDNEGSLLNTEQEEARRLLFDTTPTPHQHFDHLENIVLGIASNIQDDIGTILTWVQDTAASANETNENMKILVTINAKLQEEVATLKGQNSETRTMQKRILEEVDKLRKSNSELTCLLTNMAPTQGARQPDRTGTVPTHKTTTTFGPTFRLTLPSKAPTMKPAARPTDAHHPSRLVVRFIQTGVKEDDKEDP</sequence>
<organism evidence="3 4">
    <name type="scientific">Marasmius oreades</name>
    <name type="common">fairy-ring Marasmius</name>
    <dbReference type="NCBI Taxonomy" id="181124"/>
    <lineage>
        <taxon>Eukaryota</taxon>
        <taxon>Fungi</taxon>
        <taxon>Dikarya</taxon>
        <taxon>Basidiomycota</taxon>
        <taxon>Agaricomycotina</taxon>
        <taxon>Agaricomycetes</taxon>
        <taxon>Agaricomycetidae</taxon>
        <taxon>Agaricales</taxon>
        <taxon>Marasmiineae</taxon>
        <taxon>Marasmiaceae</taxon>
        <taxon>Marasmius</taxon>
    </lineage>
</organism>
<dbReference type="KEGG" id="more:E1B28_002612"/>
<dbReference type="GeneID" id="66071688"/>
<feature type="region of interest" description="Disordered" evidence="2">
    <location>
        <begin position="18"/>
        <end position="70"/>
    </location>
</feature>
<dbReference type="RefSeq" id="XP_043003143.1">
    <property type="nucleotide sequence ID" value="XM_043159540.1"/>
</dbReference>
<dbReference type="Proteomes" id="UP001049176">
    <property type="component" value="Chromosome 10"/>
</dbReference>
<dbReference type="EMBL" id="CM032190">
    <property type="protein sequence ID" value="KAG7086672.1"/>
    <property type="molecule type" value="Genomic_DNA"/>
</dbReference>
<proteinExistence type="predicted"/>
<reference evidence="3" key="1">
    <citation type="journal article" date="2021" name="Genome Biol. Evol.">
        <title>The assembled and annotated genome of the fairy-ring fungus Marasmius oreades.</title>
        <authorList>
            <person name="Hiltunen M."/>
            <person name="Ament-Velasquez S.L."/>
            <person name="Johannesson H."/>
        </authorList>
    </citation>
    <scope>NUCLEOTIDE SEQUENCE</scope>
    <source>
        <strain evidence="3">03SP1</strain>
    </source>
</reference>
<feature type="coiled-coil region" evidence="1">
    <location>
        <begin position="138"/>
        <end position="172"/>
    </location>
</feature>
<accession>A0A9P7UKY2</accession>
<protein>
    <submittedName>
        <fullName evidence="3">Uncharacterized protein</fullName>
    </submittedName>
</protein>
<evidence type="ECO:0000313" key="4">
    <source>
        <dbReference type="Proteomes" id="UP001049176"/>
    </source>
</evidence>
<comment type="caution">
    <text evidence="3">The sequence shown here is derived from an EMBL/GenBank/DDBJ whole genome shotgun (WGS) entry which is preliminary data.</text>
</comment>
<evidence type="ECO:0000256" key="1">
    <source>
        <dbReference type="SAM" id="Coils"/>
    </source>
</evidence>
<feature type="region of interest" description="Disordered" evidence="2">
    <location>
        <begin position="200"/>
        <end position="251"/>
    </location>
</feature>
<keyword evidence="4" id="KW-1185">Reference proteome</keyword>
<keyword evidence="1" id="KW-0175">Coiled coil</keyword>
<feature type="compositionally biased region" description="Low complexity" evidence="2">
    <location>
        <begin position="208"/>
        <end position="229"/>
    </location>
</feature>
<dbReference type="AlphaFoldDB" id="A0A9P7UKY2"/>
<evidence type="ECO:0000313" key="3">
    <source>
        <dbReference type="EMBL" id="KAG7086672.1"/>
    </source>
</evidence>
<name>A0A9P7UKY2_9AGAR</name>